<organism evidence="3 4">
    <name type="scientific">Aquipseudomonas alcaligenes</name>
    <name type="common">Pseudomonas alcaligenes</name>
    <dbReference type="NCBI Taxonomy" id="43263"/>
    <lineage>
        <taxon>Bacteria</taxon>
        <taxon>Pseudomonadati</taxon>
        <taxon>Pseudomonadota</taxon>
        <taxon>Gammaproteobacteria</taxon>
        <taxon>Pseudomonadales</taxon>
        <taxon>Pseudomonadaceae</taxon>
        <taxon>Aquipseudomonas</taxon>
    </lineage>
</organism>
<evidence type="ECO:0000256" key="2">
    <source>
        <dbReference type="SAM" id="SignalP"/>
    </source>
</evidence>
<dbReference type="AlphaFoldDB" id="A0A5C7W5D1"/>
<feature type="region of interest" description="Disordered" evidence="1">
    <location>
        <begin position="22"/>
        <end position="66"/>
    </location>
</feature>
<comment type="caution">
    <text evidence="3">The sequence shown here is derived from an EMBL/GenBank/DDBJ whole genome shotgun (WGS) entry which is preliminary data.</text>
</comment>
<dbReference type="PROSITE" id="PS51257">
    <property type="entry name" value="PROKAR_LIPOPROTEIN"/>
    <property type="match status" value="1"/>
</dbReference>
<proteinExistence type="predicted"/>
<feature type="signal peptide" evidence="2">
    <location>
        <begin position="1"/>
        <end position="20"/>
    </location>
</feature>
<keyword evidence="2" id="KW-0732">Signal</keyword>
<sequence>MYPKLATILLALSFSIACQAAETTTPATPGASAELPSPPPRSEGKADKARVEPHRPTSVHAPKPQG</sequence>
<feature type="compositionally biased region" description="Low complexity" evidence="1">
    <location>
        <begin position="22"/>
        <end position="34"/>
    </location>
</feature>
<accession>A0A5C7W5D1</accession>
<evidence type="ECO:0000313" key="3">
    <source>
        <dbReference type="EMBL" id="TXI31832.1"/>
    </source>
</evidence>
<evidence type="ECO:0000256" key="1">
    <source>
        <dbReference type="SAM" id="MobiDB-lite"/>
    </source>
</evidence>
<dbReference type="Proteomes" id="UP000321110">
    <property type="component" value="Unassembled WGS sequence"/>
</dbReference>
<evidence type="ECO:0000313" key="4">
    <source>
        <dbReference type="Proteomes" id="UP000321110"/>
    </source>
</evidence>
<evidence type="ECO:0008006" key="5">
    <source>
        <dbReference type="Google" id="ProtNLM"/>
    </source>
</evidence>
<protein>
    <recommendedName>
        <fullName evidence="5">Lipoprotein</fullName>
    </recommendedName>
</protein>
<reference evidence="3 4" key="1">
    <citation type="submission" date="2018-09" db="EMBL/GenBank/DDBJ databases">
        <title>Metagenome Assembled Genomes from an Advanced Water Purification Facility.</title>
        <authorList>
            <person name="Stamps B.W."/>
            <person name="Spear J.R."/>
        </authorList>
    </citation>
    <scope>NUCLEOTIDE SEQUENCE [LARGE SCALE GENOMIC DNA]</scope>
    <source>
        <strain evidence="3">Bin_52_1</strain>
    </source>
</reference>
<name>A0A5C7W5D1_AQUAC</name>
<gene>
    <name evidence="3" type="ORF">E6Q69_10390</name>
</gene>
<feature type="chain" id="PRO_5023086003" description="Lipoprotein" evidence="2">
    <location>
        <begin position="21"/>
        <end position="66"/>
    </location>
</feature>
<dbReference type="EMBL" id="SSFO01000174">
    <property type="protein sequence ID" value="TXI31832.1"/>
    <property type="molecule type" value="Genomic_DNA"/>
</dbReference>
<feature type="compositionally biased region" description="Basic and acidic residues" evidence="1">
    <location>
        <begin position="42"/>
        <end position="55"/>
    </location>
</feature>